<evidence type="ECO:0000313" key="3">
    <source>
        <dbReference type="EMBL" id="CAL1529333.1"/>
    </source>
</evidence>
<comment type="caution">
    <text evidence="3">The sequence shown here is derived from an EMBL/GenBank/DDBJ whole genome shotgun (WGS) entry which is preliminary data.</text>
</comment>
<evidence type="ECO:0000256" key="1">
    <source>
        <dbReference type="SAM" id="SignalP"/>
    </source>
</evidence>
<evidence type="ECO:0000313" key="4">
    <source>
        <dbReference type="Proteomes" id="UP001497497"/>
    </source>
</evidence>
<dbReference type="AlphaFoldDB" id="A0AAV2H792"/>
<accession>A0AAV2H792</accession>
<name>A0AAV2H792_LYMST</name>
<feature type="signal peptide" evidence="1">
    <location>
        <begin position="1"/>
        <end position="22"/>
    </location>
</feature>
<protein>
    <recommendedName>
        <fullName evidence="2">C-type lectin domain-containing protein</fullName>
    </recommendedName>
</protein>
<dbReference type="Proteomes" id="UP001497497">
    <property type="component" value="Unassembled WGS sequence"/>
</dbReference>
<dbReference type="Pfam" id="PF00059">
    <property type="entry name" value="Lectin_C"/>
    <property type="match status" value="1"/>
</dbReference>
<gene>
    <name evidence="3" type="ORF">GSLYS_00003488001</name>
</gene>
<sequence>MEIANVIIILFLACINLPKVESVQCQWDESTYSEGACFLYNSTELTYAEAKSACESIGGVLAKVTSITQLNGITALQNARTVWIGANDIKNEGTWVWEDDSTVATELNTLWADGNPKEGTHFNCAQLRYIQIFSWLCEAVGSFLCMEKDLTTTQDPVASTSTKNDPVTINTAASTSDNSATINTATSTSDNSATINTAASTSDNSATINTATSTNDAKDTTLATTPITSFMKCGANDIELNGLLILHLCLFMFLVISV</sequence>
<dbReference type="Gene3D" id="3.10.100.10">
    <property type="entry name" value="Mannose-Binding Protein A, subunit A"/>
    <property type="match status" value="1"/>
</dbReference>
<keyword evidence="1" id="KW-0732">Signal</keyword>
<dbReference type="PANTHER" id="PTHR22801:SF63">
    <property type="entry name" value="C-TYPE LECTIN DOMAIN-CONTAINING PROTEIN"/>
    <property type="match status" value="1"/>
</dbReference>
<dbReference type="InterPro" id="IPR016186">
    <property type="entry name" value="C-type_lectin-like/link_sf"/>
</dbReference>
<dbReference type="CDD" id="cd00037">
    <property type="entry name" value="CLECT"/>
    <property type="match status" value="1"/>
</dbReference>
<feature type="chain" id="PRO_5043404922" description="C-type lectin domain-containing protein" evidence="1">
    <location>
        <begin position="23"/>
        <end position="258"/>
    </location>
</feature>
<dbReference type="InterPro" id="IPR001304">
    <property type="entry name" value="C-type_lectin-like"/>
</dbReference>
<feature type="domain" description="C-type lectin" evidence="2">
    <location>
        <begin position="33"/>
        <end position="146"/>
    </location>
</feature>
<proteinExistence type="predicted"/>
<organism evidence="3 4">
    <name type="scientific">Lymnaea stagnalis</name>
    <name type="common">Great pond snail</name>
    <name type="synonym">Helix stagnalis</name>
    <dbReference type="NCBI Taxonomy" id="6523"/>
    <lineage>
        <taxon>Eukaryota</taxon>
        <taxon>Metazoa</taxon>
        <taxon>Spiralia</taxon>
        <taxon>Lophotrochozoa</taxon>
        <taxon>Mollusca</taxon>
        <taxon>Gastropoda</taxon>
        <taxon>Heterobranchia</taxon>
        <taxon>Euthyneura</taxon>
        <taxon>Panpulmonata</taxon>
        <taxon>Hygrophila</taxon>
        <taxon>Lymnaeoidea</taxon>
        <taxon>Lymnaeidae</taxon>
        <taxon>Lymnaea</taxon>
    </lineage>
</organism>
<dbReference type="SMART" id="SM00034">
    <property type="entry name" value="CLECT"/>
    <property type="match status" value="1"/>
</dbReference>
<reference evidence="3 4" key="1">
    <citation type="submission" date="2024-04" db="EMBL/GenBank/DDBJ databases">
        <authorList>
            <consortium name="Genoscope - CEA"/>
            <person name="William W."/>
        </authorList>
    </citation>
    <scope>NUCLEOTIDE SEQUENCE [LARGE SCALE GENOMIC DNA]</scope>
</reference>
<keyword evidence="4" id="KW-1185">Reference proteome</keyword>
<dbReference type="InterPro" id="IPR016187">
    <property type="entry name" value="CTDL_fold"/>
</dbReference>
<dbReference type="SUPFAM" id="SSF56436">
    <property type="entry name" value="C-type lectin-like"/>
    <property type="match status" value="1"/>
</dbReference>
<dbReference type="PANTHER" id="PTHR22801">
    <property type="entry name" value="LITHOSTATHINE"/>
    <property type="match status" value="1"/>
</dbReference>
<dbReference type="InterPro" id="IPR050801">
    <property type="entry name" value="Ca-Dep_Lectins_ImmuneDev"/>
</dbReference>
<evidence type="ECO:0000259" key="2">
    <source>
        <dbReference type="PROSITE" id="PS50041"/>
    </source>
</evidence>
<dbReference type="PROSITE" id="PS50041">
    <property type="entry name" value="C_TYPE_LECTIN_2"/>
    <property type="match status" value="1"/>
</dbReference>
<dbReference type="EMBL" id="CAXITT010000046">
    <property type="protein sequence ID" value="CAL1529333.1"/>
    <property type="molecule type" value="Genomic_DNA"/>
</dbReference>